<dbReference type="GO" id="GO:0005829">
    <property type="term" value="C:cytosol"/>
    <property type="evidence" value="ECO:0007669"/>
    <property type="project" value="TreeGrafter"/>
</dbReference>
<dbReference type="PRINTS" id="PR00096">
    <property type="entry name" value="GATASE"/>
</dbReference>
<protein>
    <submittedName>
        <fullName evidence="2">GMP synthase-Glutamine amidotransferase</fullName>
    </submittedName>
</protein>
<keyword evidence="2" id="KW-0315">Glutamine amidotransferase</keyword>
<organism evidence="2 3">
    <name type="scientific">Paracoccus laeviglucosivorans</name>
    <dbReference type="NCBI Taxonomy" id="1197861"/>
    <lineage>
        <taxon>Bacteria</taxon>
        <taxon>Pseudomonadati</taxon>
        <taxon>Pseudomonadota</taxon>
        <taxon>Alphaproteobacteria</taxon>
        <taxon>Rhodobacterales</taxon>
        <taxon>Paracoccaceae</taxon>
        <taxon>Paracoccus</taxon>
    </lineage>
</organism>
<dbReference type="RefSeq" id="WP_142661567.1">
    <property type="nucleotide sequence ID" value="NZ_FXTK01000002.1"/>
</dbReference>
<evidence type="ECO:0000313" key="2">
    <source>
        <dbReference type="EMBL" id="SMO40321.1"/>
    </source>
</evidence>
<dbReference type="SUPFAM" id="SSF52317">
    <property type="entry name" value="Class I glutamine amidotransferase-like"/>
    <property type="match status" value="1"/>
</dbReference>
<dbReference type="OrthoDB" id="9794816at2"/>
<name>A0A521AZX0_9RHOB</name>
<gene>
    <name evidence="2" type="ORF">SAMN06265221_10214</name>
</gene>
<evidence type="ECO:0000259" key="1">
    <source>
        <dbReference type="Pfam" id="PF00117"/>
    </source>
</evidence>
<dbReference type="PANTHER" id="PTHR42695:SF5">
    <property type="entry name" value="GLUTAMINE AMIDOTRANSFERASE YLR126C-RELATED"/>
    <property type="match status" value="1"/>
</dbReference>
<dbReference type="EMBL" id="FXTK01000002">
    <property type="protein sequence ID" value="SMO40321.1"/>
    <property type="molecule type" value="Genomic_DNA"/>
</dbReference>
<proteinExistence type="predicted"/>
<accession>A0A521AZX0</accession>
<keyword evidence="2" id="KW-0808">Transferase</keyword>
<dbReference type="Proteomes" id="UP000319014">
    <property type="component" value="Unassembled WGS sequence"/>
</dbReference>
<dbReference type="InterPro" id="IPR044992">
    <property type="entry name" value="ChyE-like"/>
</dbReference>
<dbReference type="GO" id="GO:0016740">
    <property type="term" value="F:transferase activity"/>
    <property type="evidence" value="ECO:0007669"/>
    <property type="project" value="UniProtKB-KW"/>
</dbReference>
<dbReference type="Pfam" id="PF00117">
    <property type="entry name" value="GATase"/>
    <property type="match status" value="1"/>
</dbReference>
<keyword evidence="3" id="KW-1185">Reference proteome</keyword>
<dbReference type="InterPro" id="IPR017926">
    <property type="entry name" value="GATASE"/>
</dbReference>
<evidence type="ECO:0000313" key="3">
    <source>
        <dbReference type="Proteomes" id="UP000319014"/>
    </source>
</evidence>
<dbReference type="PANTHER" id="PTHR42695">
    <property type="entry name" value="GLUTAMINE AMIDOTRANSFERASE YLR126C-RELATED"/>
    <property type="match status" value="1"/>
</dbReference>
<sequence>MNILVFQHLAVEHPGIFRDFWHEAGHSVHIVALDEGAPIPDLAGFDLLAVMGGPMDVWETDKHPWLVPELDAIRTWVCDLGRPYLGICLGHQLLAEAVGGKVGRMAAPEVGVTATTLTQAGRSDPLFAGFPEEIQAFQWHGAEVQQLPQDGVTLAGNAACPVQAIRVGERAWGIQFHVEMTSSTVAEWGAVPEYAASMQTALGAERAKGLEAELASDLPAFNAMARRINDNLFRAIAKVTVA</sequence>
<feature type="domain" description="Glutamine amidotransferase" evidence="1">
    <location>
        <begin position="23"/>
        <end position="184"/>
    </location>
</feature>
<dbReference type="Gene3D" id="3.40.50.880">
    <property type="match status" value="1"/>
</dbReference>
<dbReference type="CDD" id="cd01741">
    <property type="entry name" value="GATase1_1"/>
    <property type="match status" value="1"/>
</dbReference>
<dbReference type="InterPro" id="IPR029062">
    <property type="entry name" value="Class_I_gatase-like"/>
</dbReference>
<dbReference type="PROSITE" id="PS51273">
    <property type="entry name" value="GATASE_TYPE_1"/>
    <property type="match status" value="1"/>
</dbReference>
<reference evidence="2 3" key="1">
    <citation type="submission" date="2017-05" db="EMBL/GenBank/DDBJ databases">
        <authorList>
            <person name="Varghese N."/>
            <person name="Submissions S."/>
        </authorList>
    </citation>
    <scope>NUCLEOTIDE SEQUENCE [LARGE SCALE GENOMIC DNA]</scope>
    <source>
        <strain evidence="2 3">DSM 100094</strain>
    </source>
</reference>
<dbReference type="AlphaFoldDB" id="A0A521AZX0"/>